<evidence type="ECO:0000256" key="5">
    <source>
        <dbReference type="ARBA" id="ARBA00023274"/>
    </source>
</evidence>
<keyword evidence="3" id="KW-0689">Ribosomal protein</keyword>
<organism evidence="8 9">
    <name type="scientific">Pristionchus fissidentatus</name>
    <dbReference type="NCBI Taxonomy" id="1538716"/>
    <lineage>
        <taxon>Eukaryota</taxon>
        <taxon>Metazoa</taxon>
        <taxon>Ecdysozoa</taxon>
        <taxon>Nematoda</taxon>
        <taxon>Chromadorea</taxon>
        <taxon>Rhabditida</taxon>
        <taxon>Rhabditina</taxon>
        <taxon>Diplogasteromorpha</taxon>
        <taxon>Diplogasteroidea</taxon>
        <taxon>Neodiplogasteridae</taxon>
        <taxon>Pristionchus</taxon>
    </lineage>
</organism>
<comment type="similarity">
    <text evidence="2">Belongs to the mitochondrion-specific ribosomal protein mL50 family.</text>
</comment>
<protein>
    <recommendedName>
        <fullName evidence="6">Large ribosomal subunit protein mL50</fullName>
    </recommendedName>
    <alternativeName>
        <fullName evidence="7">39S ribosomal protein L50, mitochondrial</fullName>
    </alternativeName>
</protein>
<evidence type="ECO:0000313" key="9">
    <source>
        <dbReference type="Proteomes" id="UP001432322"/>
    </source>
</evidence>
<dbReference type="Pfam" id="PF10501">
    <property type="entry name" value="Ribosomal_L50"/>
    <property type="match status" value="1"/>
</dbReference>
<comment type="subcellular location">
    <subcellularLocation>
        <location evidence="1">Mitochondrion</location>
    </subcellularLocation>
</comment>
<feature type="non-terminal residue" evidence="8">
    <location>
        <position position="1"/>
    </location>
</feature>
<dbReference type="Proteomes" id="UP001432322">
    <property type="component" value="Unassembled WGS sequence"/>
</dbReference>
<dbReference type="AlphaFoldDB" id="A0AAV5V6E1"/>
<dbReference type="EMBL" id="BTSY01000002">
    <property type="protein sequence ID" value="GMT14688.1"/>
    <property type="molecule type" value="Genomic_DNA"/>
</dbReference>
<evidence type="ECO:0000256" key="4">
    <source>
        <dbReference type="ARBA" id="ARBA00023128"/>
    </source>
</evidence>
<proteinExistence type="inferred from homology"/>
<evidence type="ECO:0000256" key="6">
    <source>
        <dbReference type="ARBA" id="ARBA00035183"/>
    </source>
</evidence>
<dbReference type="GO" id="GO:0005762">
    <property type="term" value="C:mitochondrial large ribosomal subunit"/>
    <property type="evidence" value="ECO:0007669"/>
    <property type="project" value="TreeGrafter"/>
</dbReference>
<keyword evidence="4" id="KW-0496">Mitochondrion</keyword>
<dbReference type="InterPro" id="IPR018305">
    <property type="entry name" value="Ribosomal_m50"/>
</dbReference>
<evidence type="ECO:0000256" key="3">
    <source>
        <dbReference type="ARBA" id="ARBA00022980"/>
    </source>
</evidence>
<evidence type="ECO:0000256" key="2">
    <source>
        <dbReference type="ARBA" id="ARBA00008860"/>
    </source>
</evidence>
<sequence length="295" mass="33683">RMQRSLPRCIRGWLPFSKKGGEAATGGEAVKKEMTLEQREKLRSLKSSLVVDGEKRSQDSLRVRSTVGEEIDGLMDEDGIRARGVAKYAYNYAPPANIESIVKEAAKEVVSPDGNKIDSVEGYSLKNKSAIKYKILMAVSSRLECSHLPINGKLAYLHSVQDIVDFYATPVHNTNEYVRLSRDESKPSNLTVMERPFRFHPEDVEAFHGGITVFPGEGGEVMGERNKRLYRQFKPKEKWFDYEDQSFDYNRVDAKMPWDPEMIARMDSFADKRYNLSTRKFTRTDSTKGLETPQH</sequence>
<comment type="caution">
    <text evidence="8">The sequence shown here is derived from an EMBL/GenBank/DDBJ whole genome shotgun (WGS) entry which is preliminary data.</text>
</comment>
<evidence type="ECO:0000256" key="1">
    <source>
        <dbReference type="ARBA" id="ARBA00004173"/>
    </source>
</evidence>
<accession>A0AAV5V6E1</accession>
<name>A0AAV5V6E1_9BILA</name>
<evidence type="ECO:0000313" key="8">
    <source>
        <dbReference type="EMBL" id="GMT14688.1"/>
    </source>
</evidence>
<dbReference type="PANTHER" id="PTHR31542:SF1">
    <property type="entry name" value="LARGE RIBOSOMAL SUBUNIT PROTEIN ML50"/>
    <property type="match status" value="1"/>
</dbReference>
<keyword evidence="5" id="KW-0687">Ribonucleoprotein</keyword>
<keyword evidence="9" id="KW-1185">Reference proteome</keyword>
<dbReference type="PANTHER" id="PTHR31542">
    <property type="entry name" value="39A RIBOSOMAL PROTEIN L50, MITOCHONDRIAL"/>
    <property type="match status" value="1"/>
</dbReference>
<reference evidence="8" key="1">
    <citation type="submission" date="2023-10" db="EMBL/GenBank/DDBJ databases">
        <title>Genome assembly of Pristionchus species.</title>
        <authorList>
            <person name="Yoshida K."/>
            <person name="Sommer R.J."/>
        </authorList>
    </citation>
    <scope>NUCLEOTIDE SEQUENCE</scope>
    <source>
        <strain evidence="8">RS5133</strain>
    </source>
</reference>
<evidence type="ECO:0000256" key="7">
    <source>
        <dbReference type="ARBA" id="ARBA00035398"/>
    </source>
</evidence>
<gene>
    <name evidence="8" type="ORF">PFISCL1PPCAC_5985</name>
</gene>